<sequence length="54" mass="6210">MANIIRQLRWFFCLDASTSYAIILDFKKEPRIVGEDLSYAVRSTVSLGLSHTYI</sequence>
<keyword evidence="2" id="KW-1185">Reference proteome</keyword>
<evidence type="ECO:0000313" key="2">
    <source>
        <dbReference type="Proteomes" id="UP000054166"/>
    </source>
</evidence>
<proteinExistence type="predicted"/>
<organism evidence="1 2">
    <name type="scientific">Piloderma croceum (strain F 1598)</name>
    <dbReference type="NCBI Taxonomy" id="765440"/>
    <lineage>
        <taxon>Eukaryota</taxon>
        <taxon>Fungi</taxon>
        <taxon>Dikarya</taxon>
        <taxon>Basidiomycota</taxon>
        <taxon>Agaricomycotina</taxon>
        <taxon>Agaricomycetes</taxon>
        <taxon>Agaricomycetidae</taxon>
        <taxon>Atheliales</taxon>
        <taxon>Atheliaceae</taxon>
        <taxon>Piloderma</taxon>
    </lineage>
</organism>
<dbReference type="Proteomes" id="UP000054166">
    <property type="component" value="Unassembled WGS sequence"/>
</dbReference>
<protein>
    <submittedName>
        <fullName evidence="1">Uncharacterized protein</fullName>
    </submittedName>
</protein>
<dbReference type="EMBL" id="KN832971">
    <property type="protein sequence ID" value="KIM91654.1"/>
    <property type="molecule type" value="Genomic_DNA"/>
</dbReference>
<reference evidence="2" key="2">
    <citation type="submission" date="2015-01" db="EMBL/GenBank/DDBJ databases">
        <title>Evolutionary Origins and Diversification of the Mycorrhizal Mutualists.</title>
        <authorList>
            <consortium name="DOE Joint Genome Institute"/>
            <consortium name="Mycorrhizal Genomics Consortium"/>
            <person name="Kohler A."/>
            <person name="Kuo A."/>
            <person name="Nagy L.G."/>
            <person name="Floudas D."/>
            <person name="Copeland A."/>
            <person name="Barry K.W."/>
            <person name="Cichocki N."/>
            <person name="Veneault-Fourrey C."/>
            <person name="LaButti K."/>
            <person name="Lindquist E.A."/>
            <person name="Lipzen A."/>
            <person name="Lundell T."/>
            <person name="Morin E."/>
            <person name="Murat C."/>
            <person name="Riley R."/>
            <person name="Ohm R."/>
            <person name="Sun H."/>
            <person name="Tunlid A."/>
            <person name="Henrissat B."/>
            <person name="Grigoriev I.V."/>
            <person name="Hibbett D.S."/>
            <person name="Martin F."/>
        </authorList>
    </citation>
    <scope>NUCLEOTIDE SEQUENCE [LARGE SCALE GENOMIC DNA]</scope>
    <source>
        <strain evidence="2">F 1598</strain>
    </source>
</reference>
<dbReference type="InParanoid" id="A0A0C3GJ45"/>
<reference evidence="1 2" key="1">
    <citation type="submission" date="2014-04" db="EMBL/GenBank/DDBJ databases">
        <authorList>
            <consortium name="DOE Joint Genome Institute"/>
            <person name="Kuo A."/>
            <person name="Tarkka M."/>
            <person name="Buscot F."/>
            <person name="Kohler A."/>
            <person name="Nagy L.G."/>
            <person name="Floudas D."/>
            <person name="Copeland A."/>
            <person name="Barry K.W."/>
            <person name="Cichocki N."/>
            <person name="Veneault-Fourrey C."/>
            <person name="LaButti K."/>
            <person name="Lindquist E.A."/>
            <person name="Lipzen A."/>
            <person name="Lundell T."/>
            <person name="Morin E."/>
            <person name="Murat C."/>
            <person name="Sun H."/>
            <person name="Tunlid A."/>
            <person name="Henrissat B."/>
            <person name="Grigoriev I.V."/>
            <person name="Hibbett D.S."/>
            <person name="Martin F."/>
            <person name="Nordberg H.P."/>
            <person name="Cantor M.N."/>
            <person name="Hua S.X."/>
        </authorList>
    </citation>
    <scope>NUCLEOTIDE SEQUENCE [LARGE SCALE GENOMIC DNA]</scope>
    <source>
        <strain evidence="1 2">F 1598</strain>
    </source>
</reference>
<name>A0A0C3GJ45_PILCF</name>
<gene>
    <name evidence="1" type="ORF">PILCRDRAFT_810935</name>
</gene>
<dbReference type="AlphaFoldDB" id="A0A0C3GJ45"/>
<evidence type="ECO:0000313" key="1">
    <source>
        <dbReference type="EMBL" id="KIM91654.1"/>
    </source>
</evidence>
<dbReference type="HOGENOM" id="CLU_3051135_0_0_1"/>
<accession>A0A0C3GJ45</accession>